<feature type="compositionally biased region" description="Polar residues" evidence="1">
    <location>
        <begin position="591"/>
        <end position="618"/>
    </location>
</feature>
<gene>
    <name evidence="3" type="ORF">PVBDA_0904660</name>
</gene>
<feature type="region of interest" description="Disordered" evidence="1">
    <location>
        <begin position="253"/>
        <end position="499"/>
    </location>
</feature>
<dbReference type="VEuPathDB" id="PlasmoDB:PVBDA_0904660"/>
<sequence>MSKEVCKIFLKVDSAFKNGRPDLDKIYNTIEYRKYCPKNAEGVTKCEDDIQGINSLYLHIFTELFKQSQEKLKRENNDSQYVEYVMMWLGFRLFHSQSYSSTNFMDFYNNYTKKTHLLYTFEHDILKKEHLLNANLYHMSRFYWVFNKICFMTLKYSANNINASQMKKDYDILNKNYKSLYDDIGECNSYLNLLNNLETIYKNLKKSLFHGKQTRRILLRGAQYVNLEDLPPTKKADKKSTIGFNCPKCKQINSKAEEKKPKPASKPLQPVKPKQSASSPSELPLPPQKQQVSQQTQQPAVPTPPAKPESGKPKTDASQQAEKQPPTTPQAEQKSVSETSSTPTTEQLPLSPSAEQEPPSSPQVLSPDSPSPAQPPALTTTIQKGQPDSQGVLNVPGGQLPNQENPPKSSDNGQDNSASQTKEQGGDIVDKPKEPQDGQQQNPVSKQETSNGVPENADNNLGNQSVGKGGSDVEPQNPTTQQNDQNITQGNSLTQHEDSGSMQLQNIFNIFKGTFETFRSPFYNTYTDIGNKLYEKATSTLENAYDKSRKFASSTINYVNEQLNKALENGHPSKEKKPESAPSLPDGKQAEPQNIPTPGQADQSHDNSQMPSPTQNIDSSNSKQVNPPNPPPEKKPQLPVDHSNKAPNTKIKSEDPGTIVKENTPQLIKDKDIFKGYNRPEIAITVLLISIILLIMYKYLSYGWRKELKRKKSMKKVINSIEGRIPVQIIISASYKKKQTKKYINSTYGEKFSPLNIYKLMQADPVPFINLFFLLIFFVYKRKYDSLEL</sequence>
<reference evidence="3 4" key="1">
    <citation type="submission" date="2020-08" db="EMBL/GenBank/DDBJ databases">
        <authorList>
            <person name="Ramaprasad A."/>
        </authorList>
    </citation>
    <scope>NUCLEOTIDE SEQUENCE [LARGE SCALE GENOMIC DNA]</scope>
</reference>
<evidence type="ECO:0000256" key="2">
    <source>
        <dbReference type="SAM" id="Phobius"/>
    </source>
</evidence>
<name>A0A6V7S5G7_PLAVN</name>
<evidence type="ECO:0000313" key="3">
    <source>
        <dbReference type="EMBL" id="CAD2092321.1"/>
    </source>
</evidence>
<keyword evidence="2" id="KW-1133">Transmembrane helix</keyword>
<keyword evidence="2" id="KW-0472">Membrane</keyword>
<proteinExistence type="predicted"/>
<dbReference type="InterPro" id="IPR006477">
    <property type="entry name" value="Yir_bir_cir"/>
</dbReference>
<feature type="compositionally biased region" description="Low complexity" evidence="1">
    <location>
        <begin position="476"/>
        <end position="489"/>
    </location>
</feature>
<organism evidence="3 4">
    <name type="scientific">Plasmodium vinckei brucechwatti</name>
    <dbReference type="NCBI Taxonomy" id="119398"/>
    <lineage>
        <taxon>Eukaryota</taxon>
        <taxon>Sar</taxon>
        <taxon>Alveolata</taxon>
        <taxon>Apicomplexa</taxon>
        <taxon>Aconoidasida</taxon>
        <taxon>Haemosporida</taxon>
        <taxon>Plasmodiidae</taxon>
        <taxon>Plasmodium</taxon>
        <taxon>Plasmodium (Vinckeia)</taxon>
    </lineage>
</organism>
<feature type="compositionally biased region" description="Low complexity" evidence="1">
    <location>
        <begin position="275"/>
        <end position="300"/>
    </location>
</feature>
<dbReference type="AlphaFoldDB" id="A0A6V7S5G7"/>
<feature type="compositionally biased region" description="Polar residues" evidence="1">
    <location>
        <begin position="490"/>
        <end position="499"/>
    </location>
</feature>
<evidence type="ECO:0000313" key="4">
    <source>
        <dbReference type="Proteomes" id="UP000515550"/>
    </source>
</evidence>
<accession>A0A6V7S5G7</accession>
<dbReference type="NCBIfam" id="TIGR01590">
    <property type="entry name" value="yir-bir-cir_Pla"/>
    <property type="match status" value="1"/>
</dbReference>
<feature type="region of interest" description="Disordered" evidence="1">
    <location>
        <begin position="569"/>
        <end position="663"/>
    </location>
</feature>
<evidence type="ECO:0000256" key="1">
    <source>
        <dbReference type="SAM" id="MobiDB-lite"/>
    </source>
</evidence>
<keyword evidence="2" id="KW-0812">Transmembrane</keyword>
<feature type="compositionally biased region" description="Polar residues" evidence="1">
    <location>
        <begin position="378"/>
        <end position="392"/>
    </location>
</feature>
<dbReference type="Proteomes" id="UP000515550">
    <property type="component" value="Chromosome PVBDA_09"/>
</dbReference>
<feature type="compositionally biased region" description="Polar residues" evidence="1">
    <location>
        <begin position="400"/>
        <end position="423"/>
    </location>
</feature>
<feature type="compositionally biased region" description="Polar residues" evidence="1">
    <location>
        <begin position="437"/>
        <end position="466"/>
    </location>
</feature>
<protein>
    <submittedName>
        <fullName evidence="3">CIR protein PIR protein</fullName>
    </submittedName>
</protein>
<feature type="transmembrane region" description="Helical" evidence="2">
    <location>
        <begin position="760"/>
        <end position="780"/>
    </location>
</feature>
<feature type="transmembrane region" description="Helical" evidence="2">
    <location>
        <begin position="682"/>
        <end position="700"/>
    </location>
</feature>
<dbReference type="Pfam" id="PF06022">
    <property type="entry name" value="Cir_Bir_Yir"/>
    <property type="match status" value="1"/>
</dbReference>
<feature type="compositionally biased region" description="Low complexity" evidence="1">
    <location>
        <begin position="336"/>
        <end position="368"/>
    </location>
</feature>
<feature type="compositionally biased region" description="Basic and acidic residues" evidence="1">
    <location>
        <begin position="424"/>
        <end position="436"/>
    </location>
</feature>
<dbReference type="EMBL" id="LR865387">
    <property type="protein sequence ID" value="CAD2092321.1"/>
    <property type="molecule type" value="Genomic_DNA"/>
</dbReference>